<evidence type="ECO:0000256" key="8">
    <source>
        <dbReference type="SAM" id="Phobius"/>
    </source>
</evidence>
<keyword evidence="7 8" id="KW-0472">Membrane</keyword>
<dbReference type="Pfam" id="PF02386">
    <property type="entry name" value="TrkH"/>
    <property type="match status" value="1"/>
</dbReference>
<feature type="transmembrane region" description="Helical" evidence="8">
    <location>
        <begin position="366"/>
        <end position="388"/>
    </location>
</feature>
<feature type="transmembrane region" description="Helical" evidence="8">
    <location>
        <begin position="146"/>
        <end position="170"/>
    </location>
</feature>
<evidence type="ECO:0000313" key="9">
    <source>
        <dbReference type="EMBL" id="SMD13279.1"/>
    </source>
</evidence>
<dbReference type="AlphaFoldDB" id="A0A1W2EUA4"/>
<evidence type="ECO:0000256" key="6">
    <source>
        <dbReference type="ARBA" id="ARBA00023065"/>
    </source>
</evidence>
<name>A0A1W2EUA4_9HYPH</name>
<feature type="transmembrane region" description="Helical" evidence="8">
    <location>
        <begin position="177"/>
        <end position="199"/>
    </location>
</feature>
<dbReference type="GO" id="GO:0005886">
    <property type="term" value="C:plasma membrane"/>
    <property type="evidence" value="ECO:0007669"/>
    <property type="project" value="UniProtKB-SubCell"/>
</dbReference>
<evidence type="ECO:0000256" key="3">
    <source>
        <dbReference type="ARBA" id="ARBA00022475"/>
    </source>
</evidence>
<feature type="transmembrane region" description="Helical" evidence="8">
    <location>
        <begin position="205"/>
        <end position="229"/>
    </location>
</feature>
<sequence>MRLPMSLDHALASLRNRVQGGDGPAAIRKRKAGPAKLLLVGYLSYVVVGWILLSLPFSQAQPVSALDNLFTAVSAVSTTGLISVDPGTNYTLIGELVILALIQFGGLGYMTMSSFAFLAVHANLSETQEETTRTAFGLPNSVDPRLFLRSVVLFTFGCEAVGAACLYGFLLEAGDPAPLWSAIFHAVSAFCTAGFSLYADGFVPYAGHVGINATLAALSLLGAMGFIIVVDTVRRLAGKTRHYGFTSKVILRMTAILVGLGTLLIFLVEPSIAGLNPADRLLAAFFQAMSASSTVGFNTIAIDQIANGTAMVLMVLMVIGASPAGTGGGVKTTSFAALVALVRSTLKGRANVRFFRQRVPDAQVQLATTSMACYSAFLAIGLFLLLLTEPAARFETLAFEAISALGTVGLSLGATGDLSPLGKLVIIGLMLIGRLGVLTFGFATATPDGEEGTASGDDELAV</sequence>
<organism evidence="9 10">
    <name type="scientific">Fulvimarina manganoxydans</name>
    <dbReference type="NCBI Taxonomy" id="937218"/>
    <lineage>
        <taxon>Bacteria</taxon>
        <taxon>Pseudomonadati</taxon>
        <taxon>Pseudomonadota</taxon>
        <taxon>Alphaproteobacteria</taxon>
        <taxon>Hyphomicrobiales</taxon>
        <taxon>Aurantimonadaceae</taxon>
        <taxon>Fulvimarina</taxon>
    </lineage>
</organism>
<comment type="subcellular location">
    <subcellularLocation>
        <location evidence="1">Cell membrane</location>
        <topology evidence="1">Multi-pass membrane protein</topology>
    </subcellularLocation>
</comment>
<reference evidence="9 10" key="1">
    <citation type="submission" date="2017-04" db="EMBL/GenBank/DDBJ databases">
        <authorList>
            <person name="Afonso C.L."/>
            <person name="Miller P.J."/>
            <person name="Scott M.A."/>
            <person name="Spackman E."/>
            <person name="Goraichik I."/>
            <person name="Dimitrov K.M."/>
            <person name="Suarez D.L."/>
            <person name="Swayne D.E."/>
        </authorList>
    </citation>
    <scope>NUCLEOTIDE SEQUENCE [LARGE SCALE GENOMIC DNA]</scope>
    <source>
        <strain evidence="9 10">CGMCC 1.10972</strain>
    </source>
</reference>
<evidence type="ECO:0000256" key="7">
    <source>
        <dbReference type="ARBA" id="ARBA00023136"/>
    </source>
</evidence>
<evidence type="ECO:0000256" key="2">
    <source>
        <dbReference type="ARBA" id="ARBA00022448"/>
    </source>
</evidence>
<gene>
    <name evidence="9" type="ORF">SAMN06297251_1361</name>
</gene>
<dbReference type="PANTHER" id="PTHR32024">
    <property type="entry name" value="TRK SYSTEM POTASSIUM UPTAKE PROTEIN TRKG-RELATED"/>
    <property type="match status" value="1"/>
</dbReference>
<evidence type="ECO:0000256" key="5">
    <source>
        <dbReference type="ARBA" id="ARBA00022989"/>
    </source>
</evidence>
<dbReference type="GO" id="GO:0030001">
    <property type="term" value="P:metal ion transport"/>
    <property type="evidence" value="ECO:0007669"/>
    <property type="project" value="UniProtKB-ARBA"/>
</dbReference>
<feature type="transmembrane region" description="Helical" evidence="8">
    <location>
        <begin position="37"/>
        <end position="57"/>
    </location>
</feature>
<dbReference type="GO" id="GO:0008324">
    <property type="term" value="F:monoatomic cation transmembrane transporter activity"/>
    <property type="evidence" value="ECO:0007669"/>
    <property type="project" value="InterPro"/>
</dbReference>
<keyword evidence="6" id="KW-0406">Ion transport</keyword>
<evidence type="ECO:0000256" key="4">
    <source>
        <dbReference type="ARBA" id="ARBA00022692"/>
    </source>
</evidence>
<keyword evidence="5 8" id="KW-1133">Transmembrane helix</keyword>
<evidence type="ECO:0000313" key="10">
    <source>
        <dbReference type="Proteomes" id="UP000192656"/>
    </source>
</evidence>
<keyword evidence="3" id="KW-1003">Cell membrane</keyword>
<protein>
    <submittedName>
        <fullName evidence="9">Trk system potassium uptake protein TrkH</fullName>
    </submittedName>
</protein>
<feature type="transmembrane region" description="Helical" evidence="8">
    <location>
        <begin position="280"/>
        <end position="298"/>
    </location>
</feature>
<feature type="transmembrane region" description="Helical" evidence="8">
    <location>
        <begin position="424"/>
        <end position="443"/>
    </location>
</feature>
<proteinExistence type="predicted"/>
<dbReference type="InterPro" id="IPR003445">
    <property type="entry name" value="Cat_transpt"/>
</dbReference>
<accession>A0A1W2EUA4</accession>
<keyword evidence="4 8" id="KW-0812">Transmembrane</keyword>
<dbReference type="Proteomes" id="UP000192656">
    <property type="component" value="Unassembled WGS sequence"/>
</dbReference>
<feature type="transmembrane region" description="Helical" evidence="8">
    <location>
        <begin position="96"/>
        <end position="120"/>
    </location>
</feature>
<dbReference type="PANTHER" id="PTHR32024:SF1">
    <property type="entry name" value="KTR SYSTEM POTASSIUM UPTAKE PROTEIN B"/>
    <property type="match status" value="1"/>
</dbReference>
<dbReference type="OrthoDB" id="9810952at2"/>
<keyword evidence="10" id="KW-1185">Reference proteome</keyword>
<dbReference type="STRING" id="937218.SAMN06297251_1361"/>
<feature type="transmembrane region" description="Helical" evidence="8">
    <location>
        <begin position="249"/>
        <end position="268"/>
    </location>
</feature>
<feature type="transmembrane region" description="Helical" evidence="8">
    <location>
        <begin position="305"/>
        <end position="322"/>
    </location>
</feature>
<evidence type="ECO:0000256" key="1">
    <source>
        <dbReference type="ARBA" id="ARBA00004651"/>
    </source>
</evidence>
<dbReference type="EMBL" id="FWXR01000036">
    <property type="protein sequence ID" value="SMD13279.1"/>
    <property type="molecule type" value="Genomic_DNA"/>
</dbReference>
<feature type="transmembrane region" description="Helical" evidence="8">
    <location>
        <begin position="63"/>
        <end position="84"/>
    </location>
</feature>
<keyword evidence="2" id="KW-0813">Transport</keyword>